<dbReference type="InterPro" id="IPR004821">
    <property type="entry name" value="Cyt_trans-like"/>
</dbReference>
<name>A0A1V4I8X9_9FIRM</name>
<dbReference type="GO" id="GO:0008771">
    <property type="term" value="F:[citrate (pro-3S)-lyase] ligase activity"/>
    <property type="evidence" value="ECO:0007669"/>
    <property type="project" value="UniProtKB-EC"/>
</dbReference>
<keyword evidence="5" id="KW-0456">Lyase</keyword>
<dbReference type="AlphaFoldDB" id="A0A1V4I8X9"/>
<dbReference type="PIRSF" id="PIRSF005751">
    <property type="entry name" value="Acet_citr_lig"/>
    <property type="match status" value="1"/>
</dbReference>
<comment type="catalytic activity">
    <reaction evidence="3">
        <text>holo-[citrate lyase ACP] + acetate + ATP = acetyl-[citrate lyase ACP] + AMP + diphosphate</text>
        <dbReference type="Rhea" id="RHEA:23788"/>
        <dbReference type="Rhea" id="RHEA-COMP:10158"/>
        <dbReference type="Rhea" id="RHEA-COMP:13710"/>
        <dbReference type="ChEBI" id="CHEBI:30089"/>
        <dbReference type="ChEBI" id="CHEBI:30616"/>
        <dbReference type="ChEBI" id="CHEBI:33019"/>
        <dbReference type="ChEBI" id="CHEBI:82683"/>
        <dbReference type="ChEBI" id="CHEBI:137976"/>
        <dbReference type="ChEBI" id="CHEBI:456215"/>
        <dbReference type="EC" id="6.2.1.22"/>
    </reaction>
</comment>
<feature type="domain" description="N-acetyltransferase" evidence="4">
    <location>
        <begin position="1"/>
        <end position="129"/>
    </location>
</feature>
<comment type="caution">
    <text evidence="5">The sequence shown here is derived from an EMBL/GenBank/DDBJ whole genome shotgun (WGS) entry which is preliminary data.</text>
</comment>
<dbReference type="NCBIfam" id="TIGR00124">
    <property type="entry name" value="cit_ly_ligase"/>
    <property type="match status" value="1"/>
</dbReference>
<dbReference type="PROSITE" id="PS51186">
    <property type="entry name" value="GNAT"/>
    <property type="match status" value="1"/>
</dbReference>
<organism evidence="5 6">
    <name type="scientific">Alkalithermobacter paradoxus</name>
    <dbReference type="NCBI Taxonomy" id="29349"/>
    <lineage>
        <taxon>Bacteria</taxon>
        <taxon>Bacillati</taxon>
        <taxon>Bacillota</taxon>
        <taxon>Clostridia</taxon>
        <taxon>Peptostreptococcales</taxon>
        <taxon>Tepidibacteraceae</taxon>
        <taxon>Alkalithermobacter</taxon>
    </lineage>
</organism>
<dbReference type="GO" id="GO:0016829">
    <property type="term" value="F:lyase activity"/>
    <property type="evidence" value="ECO:0007669"/>
    <property type="project" value="UniProtKB-KW"/>
</dbReference>
<dbReference type="Gene3D" id="3.40.630.30">
    <property type="match status" value="1"/>
</dbReference>
<gene>
    <name evidence="5" type="primary">citC</name>
    <name evidence="5" type="ORF">CLOTH_08560</name>
</gene>
<evidence type="ECO:0000313" key="6">
    <source>
        <dbReference type="Proteomes" id="UP000190140"/>
    </source>
</evidence>
<comment type="function">
    <text evidence="3">Acetylation of prosthetic group (2-(5''-phosphoribosyl)-3'-dephosphocoenzyme-A) of the gamma subunit of citrate lyase.</text>
</comment>
<dbReference type="Pfam" id="PF08218">
    <property type="entry name" value="Citrate_ly_lig"/>
    <property type="match status" value="1"/>
</dbReference>
<evidence type="ECO:0000256" key="1">
    <source>
        <dbReference type="ARBA" id="ARBA00022741"/>
    </source>
</evidence>
<dbReference type="GO" id="GO:0005524">
    <property type="term" value="F:ATP binding"/>
    <property type="evidence" value="ECO:0007669"/>
    <property type="project" value="UniProtKB-UniRule"/>
</dbReference>
<keyword evidence="6" id="KW-1185">Reference proteome</keyword>
<reference evidence="5 6" key="1">
    <citation type="submission" date="2017-03" db="EMBL/GenBank/DDBJ databases">
        <title>Genome sequence of Clostridium thermoalcaliphilum DSM 7309.</title>
        <authorList>
            <person name="Poehlein A."/>
            <person name="Daniel R."/>
        </authorList>
    </citation>
    <scope>NUCLEOTIDE SEQUENCE [LARGE SCALE GENOMIC DNA]</scope>
    <source>
        <strain evidence="5 6">DSM 7309</strain>
    </source>
</reference>
<keyword evidence="3 5" id="KW-0436">Ligase</keyword>
<keyword evidence="2 3" id="KW-0067">ATP-binding</keyword>
<dbReference type="PANTHER" id="PTHR40599">
    <property type="entry name" value="[CITRATE [PRO-3S]-LYASE] LIGASE"/>
    <property type="match status" value="1"/>
</dbReference>
<dbReference type="SUPFAM" id="SSF52374">
    <property type="entry name" value="Nucleotidylyl transferase"/>
    <property type="match status" value="1"/>
</dbReference>
<dbReference type="SMART" id="SM00764">
    <property type="entry name" value="Citrate_ly_lig"/>
    <property type="match status" value="1"/>
</dbReference>
<sequence>MEFLNLRECIIENNDIIQRRLINKFLVDQGLKVEDNVEYTFALLNEESVVATGSLDGKVIKYVAVDESYQGIGIANKIVSNLINEAHRKGTQHLFVYTNPKNLNIFLDLGFYEIAQVPGMVVLLENQNRGIDNFMKEISSSRKDGLKISAIVVNCNPFTLGHQYLIEKAAEESDILHIFVVSEDKSDFPTEIRLRLVKEGTKHLENVVVHQTKNYLISSATFPSYFMKRYDDIVKTHALLDIEIFARYFVPALGINHRYVGEEPFCQLTSTYNDTMKIVLPKYGIKVVEVPRMKEGTEVISASRVRKLLREGKLIDTKKLLPITTYQFLTSQEGQKIIEKIK</sequence>
<dbReference type="SUPFAM" id="SSF55729">
    <property type="entry name" value="Acyl-CoA N-acyltransferases (Nat)"/>
    <property type="match status" value="1"/>
</dbReference>
<dbReference type="GO" id="GO:0016747">
    <property type="term" value="F:acyltransferase activity, transferring groups other than amino-acyl groups"/>
    <property type="evidence" value="ECO:0007669"/>
    <property type="project" value="InterPro"/>
</dbReference>
<dbReference type="Gene3D" id="3.40.50.620">
    <property type="entry name" value="HUPs"/>
    <property type="match status" value="1"/>
</dbReference>
<proteinExistence type="predicted"/>
<dbReference type="NCBIfam" id="TIGR00125">
    <property type="entry name" value="cyt_tran_rel"/>
    <property type="match status" value="1"/>
</dbReference>
<evidence type="ECO:0000313" key="5">
    <source>
        <dbReference type="EMBL" id="OPJ56451.1"/>
    </source>
</evidence>
<dbReference type="OrthoDB" id="9779753at2"/>
<dbReference type="InterPro" id="IPR016181">
    <property type="entry name" value="Acyl_CoA_acyltransferase"/>
</dbReference>
<evidence type="ECO:0000259" key="4">
    <source>
        <dbReference type="PROSITE" id="PS51186"/>
    </source>
</evidence>
<dbReference type="InterPro" id="IPR013166">
    <property type="entry name" value="Citrate_lyase_ligase_C"/>
</dbReference>
<dbReference type="EC" id="6.2.1.22" evidence="3"/>
<dbReference type="InterPro" id="IPR005216">
    <property type="entry name" value="Citrate_lyase_ligase"/>
</dbReference>
<dbReference type="STRING" id="29349.CLOTH_08560"/>
<dbReference type="Pfam" id="PF13673">
    <property type="entry name" value="Acetyltransf_10"/>
    <property type="match status" value="1"/>
</dbReference>
<dbReference type="PANTHER" id="PTHR40599:SF1">
    <property type="entry name" value="[CITRATE [PRO-3S]-LYASE] LIGASE"/>
    <property type="match status" value="1"/>
</dbReference>
<protein>
    <recommendedName>
        <fullName evidence="3">[Citrate [pro-3S]-lyase] ligase</fullName>
        <ecNumber evidence="3">6.2.1.22</ecNumber>
    </recommendedName>
</protein>
<dbReference type="InterPro" id="IPR000182">
    <property type="entry name" value="GNAT_dom"/>
</dbReference>
<accession>A0A1V4I8X9</accession>
<dbReference type="EMBL" id="MZGW01000002">
    <property type="protein sequence ID" value="OPJ56451.1"/>
    <property type="molecule type" value="Genomic_DNA"/>
</dbReference>
<dbReference type="InterPro" id="IPR014729">
    <property type="entry name" value="Rossmann-like_a/b/a_fold"/>
</dbReference>
<evidence type="ECO:0000256" key="3">
    <source>
        <dbReference type="PIRNR" id="PIRNR005751"/>
    </source>
</evidence>
<keyword evidence="1 3" id="KW-0547">Nucleotide-binding</keyword>
<evidence type="ECO:0000256" key="2">
    <source>
        <dbReference type="ARBA" id="ARBA00022840"/>
    </source>
</evidence>
<dbReference type="Proteomes" id="UP000190140">
    <property type="component" value="Unassembled WGS sequence"/>
</dbReference>